<dbReference type="Proteomes" id="UP000076947">
    <property type="component" value="Unassembled WGS sequence"/>
</dbReference>
<dbReference type="InterPro" id="IPR001647">
    <property type="entry name" value="HTH_TetR"/>
</dbReference>
<dbReference type="RefSeq" id="WP_066840223.1">
    <property type="nucleotide sequence ID" value="NZ_LSTQ01000024.1"/>
</dbReference>
<dbReference type="AlphaFoldDB" id="A0A177IC94"/>
<dbReference type="STRING" id="1705.CA21670_01610"/>
<evidence type="ECO:0000256" key="2">
    <source>
        <dbReference type="ARBA" id="ARBA00023125"/>
    </source>
</evidence>
<keyword evidence="1" id="KW-0805">Transcription regulation</keyword>
<organism evidence="6 7">
    <name type="scientific">Corynebacterium stationis</name>
    <dbReference type="NCBI Taxonomy" id="1705"/>
    <lineage>
        <taxon>Bacteria</taxon>
        <taxon>Bacillati</taxon>
        <taxon>Actinomycetota</taxon>
        <taxon>Actinomycetes</taxon>
        <taxon>Mycobacteriales</taxon>
        <taxon>Corynebacteriaceae</taxon>
        <taxon>Corynebacterium</taxon>
    </lineage>
</organism>
<dbReference type="Gene3D" id="1.10.10.60">
    <property type="entry name" value="Homeodomain-like"/>
    <property type="match status" value="1"/>
</dbReference>
<name>A0A177IC94_9CORY</name>
<dbReference type="EMBL" id="LSTQ01000024">
    <property type="protein sequence ID" value="OAH25891.1"/>
    <property type="molecule type" value="Genomic_DNA"/>
</dbReference>
<dbReference type="SUPFAM" id="SSF46689">
    <property type="entry name" value="Homeodomain-like"/>
    <property type="match status" value="1"/>
</dbReference>
<keyword evidence="2 4" id="KW-0238">DNA-binding</keyword>
<evidence type="ECO:0000313" key="7">
    <source>
        <dbReference type="Proteomes" id="UP000076947"/>
    </source>
</evidence>
<keyword evidence="3" id="KW-0804">Transcription</keyword>
<dbReference type="SUPFAM" id="SSF48498">
    <property type="entry name" value="Tetracyclin repressor-like, C-terminal domain"/>
    <property type="match status" value="1"/>
</dbReference>
<evidence type="ECO:0000256" key="4">
    <source>
        <dbReference type="PROSITE-ProRule" id="PRU00335"/>
    </source>
</evidence>
<feature type="DNA-binding region" description="H-T-H motif" evidence="4">
    <location>
        <begin position="29"/>
        <end position="48"/>
    </location>
</feature>
<accession>A0A177IC94</accession>
<feature type="domain" description="HTH tetR-type" evidence="5">
    <location>
        <begin position="6"/>
        <end position="66"/>
    </location>
</feature>
<protein>
    <submittedName>
        <fullName evidence="6">TetR family transcriptional regulator</fullName>
    </submittedName>
</protein>
<dbReference type="Gene3D" id="1.10.357.10">
    <property type="entry name" value="Tetracycline Repressor, domain 2"/>
    <property type="match status" value="1"/>
</dbReference>
<dbReference type="Pfam" id="PF00440">
    <property type="entry name" value="TetR_N"/>
    <property type="match status" value="1"/>
</dbReference>
<dbReference type="GO" id="GO:0003677">
    <property type="term" value="F:DNA binding"/>
    <property type="evidence" value="ECO:0007669"/>
    <property type="project" value="UniProtKB-UniRule"/>
</dbReference>
<dbReference type="PANTHER" id="PTHR47506">
    <property type="entry name" value="TRANSCRIPTIONAL REGULATORY PROTEIN"/>
    <property type="match status" value="1"/>
</dbReference>
<evidence type="ECO:0000256" key="1">
    <source>
        <dbReference type="ARBA" id="ARBA00023015"/>
    </source>
</evidence>
<evidence type="ECO:0000313" key="6">
    <source>
        <dbReference type="EMBL" id="OAH25891.1"/>
    </source>
</evidence>
<dbReference type="OrthoDB" id="9805134at2"/>
<dbReference type="InterPro" id="IPR009057">
    <property type="entry name" value="Homeodomain-like_sf"/>
</dbReference>
<dbReference type="PROSITE" id="PS50977">
    <property type="entry name" value="HTH_TETR_2"/>
    <property type="match status" value="1"/>
</dbReference>
<gene>
    <name evidence="6" type="ORF">AYJ05_00075</name>
</gene>
<dbReference type="InterPro" id="IPR036271">
    <property type="entry name" value="Tet_transcr_reg_TetR-rel_C_sf"/>
</dbReference>
<comment type="caution">
    <text evidence="6">The sequence shown here is derived from an EMBL/GenBank/DDBJ whole genome shotgun (WGS) entry which is preliminary data.</text>
</comment>
<evidence type="ECO:0000259" key="5">
    <source>
        <dbReference type="PROSITE" id="PS50977"/>
    </source>
</evidence>
<proteinExistence type="predicted"/>
<reference evidence="7" key="1">
    <citation type="submission" date="2016-02" db="EMBL/GenBank/DDBJ databases">
        <authorList>
            <person name="Kaur G."/>
            <person name="Nair G.R."/>
            <person name="Mayilraj S."/>
        </authorList>
    </citation>
    <scope>NUCLEOTIDE SEQUENCE [LARGE SCALE GENOMIC DNA]</scope>
    <source>
        <strain evidence="7">GA-15</strain>
    </source>
</reference>
<keyword evidence="7" id="KW-1185">Reference proteome</keyword>
<dbReference type="PANTHER" id="PTHR47506:SF1">
    <property type="entry name" value="HTH-TYPE TRANSCRIPTIONAL REGULATOR YJDC"/>
    <property type="match status" value="1"/>
</dbReference>
<sequence>MSRTAAFDKQAAIKAARDVFWRDGYAETALPALEKATGLNRSSIYNTFGSKRGLFDAAVDNYLEEVVRPRLRPLLVDAVSPTALTDYITGLGHAFEALDHAPGCLLVNASGSGLAQDEQVCRVITDYLNELRGAIAHGVGAARPELGSAEQTRLVDAITGLIISAFTLVRVDTTLAIDTLGTAHDLLTGQG</sequence>
<evidence type="ECO:0000256" key="3">
    <source>
        <dbReference type="ARBA" id="ARBA00023163"/>
    </source>
</evidence>